<evidence type="ECO:0000313" key="2">
    <source>
        <dbReference type="EMBL" id="MBB5660254.1"/>
    </source>
</evidence>
<reference evidence="2 3" key="1">
    <citation type="submission" date="2020-08" db="EMBL/GenBank/DDBJ databases">
        <title>Genomic Encyclopedia of Type Strains, Phase IV (KMG-IV): sequencing the most valuable type-strain genomes for metagenomic binning, comparative biology and taxonomic classification.</title>
        <authorList>
            <person name="Goeker M."/>
        </authorList>
    </citation>
    <scope>NUCLEOTIDE SEQUENCE [LARGE SCALE GENOMIC DNA]</scope>
    <source>
        <strain evidence="2 3">DSM 24448</strain>
    </source>
</reference>
<dbReference type="AlphaFoldDB" id="A0A7W9A2M1"/>
<evidence type="ECO:0000313" key="3">
    <source>
        <dbReference type="Proteomes" id="UP000548978"/>
    </source>
</evidence>
<gene>
    <name evidence="2" type="ORF">FHS65_000994</name>
</gene>
<dbReference type="EMBL" id="JACIJB010000002">
    <property type="protein sequence ID" value="MBB5660254.1"/>
    <property type="molecule type" value="Genomic_DNA"/>
</dbReference>
<accession>A0A7W9A2M1</accession>
<keyword evidence="3" id="KW-1185">Reference proteome</keyword>
<feature type="compositionally biased region" description="Pro residues" evidence="1">
    <location>
        <begin position="175"/>
        <end position="185"/>
    </location>
</feature>
<comment type="caution">
    <text evidence="2">The sequence shown here is derived from an EMBL/GenBank/DDBJ whole genome shotgun (WGS) entry which is preliminary data.</text>
</comment>
<sequence length="201" mass="21852">MTQAAPSPPAPDDVWSVAREAYLAGSTAAMVCRELALSPSTFWQRAAREGWLRRDHPRRAATLPPPAPVKLDDPVDDLWTALDKVWHRICAALDAGDAAGAARWTRVHAQLKATATAENQARAADRRRAAHQQSLDALRESEAIVRAAEAHMAALHARQAVSKVEKVESVLRDSTPPPASQPAPPLNRAQRRRLQKRGGGP</sequence>
<proteinExistence type="predicted"/>
<name>A0A7W9A2M1_9CAUL</name>
<organism evidence="2 3">
    <name type="scientific">Brevundimonas halotolerans</name>
    <dbReference type="NCBI Taxonomy" id="69670"/>
    <lineage>
        <taxon>Bacteria</taxon>
        <taxon>Pseudomonadati</taxon>
        <taxon>Pseudomonadota</taxon>
        <taxon>Alphaproteobacteria</taxon>
        <taxon>Caulobacterales</taxon>
        <taxon>Caulobacteraceae</taxon>
        <taxon>Brevundimonas</taxon>
    </lineage>
</organism>
<protein>
    <submittedName>
        <fullName evidence="2">Uncharacterized protein</fullName>
    </submittedName>
</protein>
<feature type="region of interest" description="Disordered" evidence="1">
    <location>
        <begin position="162"/>
        <end position="201"/>
    </location>
</feature>
<dbReference type="RefSeq" id="WP_123287703.1">
    <property type="nucleotide sequence ID" value="NZ_JACIJB010000002.1"/>
</dbReference>
<dbReference type="OrthoDB" id="7207042at2"/>
<feature type="compositionally biased region" description="Basic residues" evidence="1">
    <location>
        <begin position="189"/>
        <end position="201"/>
    </location>
</feature>
<dbReference type="Proteomes" id="UP000548978">
    <property type="component" value="Unassembled WGS sequence"/>
</dbReference>
<evidence type="ECO:0000256" key="1">
    <source>
        <dbReference type="SAM" id="MobiDB-lite"/>
    </source>
</evidence>